<dbReference type="Proteomes" id="UP000481153">
    <property type="component" value="Unassembled WGS sequence"/>
</dbReference>
<evidence type="ECO:0000313" key="2">
    <source>
        <dbReference type="Proteomes" id="UP000481153"/>
    </source>
</evidence>
<gene>
    <name evidence="1" type="ORF">Ae201684_010018</name>
</gene>
<reference evidence="1 2" key="1">
    <citation type="submission" date="2019-07" db="EMBL/GenBank/DDBJ databases">
        <title>Genomics analysis of Aphanomyces spp. identifies a new class of oomycete effector associated with host adaptation.</title>
        <authorList>
            <person name="Gaulin E."/>
        </authorList>
    </citation>
    <scope>NUCLEOTIDE SEQUENCE [LARGE SCALE GENOMIC DNA]</scope>
    <source>
        <strain evidence="1 2">ATCC 201684</strain>
    </source>
</reference>
<dbReference type="EMBL" id="VJMJ01000126">
    <property type="protein sequence ID" value="KAF0733202.1"/>
    <property type="molecule type" value="Genomic_DNA"/>
</dbReference>
<sequence length="290" mass="33266">MTTLLVLELTGATVAGGHSKGYPLAWLRYNGEERMAQGEWASDGQASWADDQRVMTFPKLDTVSPPVEFILSTIEPHRATYIGSQTIQLQEGEHHLDLPNGTLHVKMRVEAKKEIDEGGFSIKWTASDALKLEQARKAEQNKLMQAELSAMICEAKDRQAKRALYLKEKEDRRKFVAAVIRLQAHWRGIRVRTTLPLIRQQVERERRKLLAKRNVRERARRRRETEIQFLQTATHKSLPKQNHTAKVPMSSKTEIKPVETPEKLIDDELIHAIRLVHGSKWANSKQMQST</sequence>
<protein>
    <recommendedName>
        <fullName evidence="3">C2 domain-containing protein</fullName>
    </recommendedName>
</protein>
<evidence type="ECO:0008006" key="3">
    <source>
        <dbReference type="Google" id="ProtNLM"/>
    </source>
</evidence>
<keyword evidence="2" id="KW-1185">Reference proteome</keyword>
<evidence type="ECO:0000313" key="1">
    <source>
        <dbReference type="EMBL" id="KAF0733202.1"/>
    </source>
</evidence>
<proteinExistence type="predicted"/>
<accession>A0A6G0X001</accession>
<name>A0A6G0X001_9STRA</name>
<dbReference type="VEuPathDB" id="FungiDB:AeMF1_012801"/>
<dbReference type="AlphaFoldDB" id="A0A6G0X001"/>
<comment type="caution">
    <text evidence="1">The sequence shown here is derived from an EMBL/GenBank/DDBJ whole genome shotgun (WGS) entry which is preliminary data.</text>
</comment>
<dbReference type="PROSITE" id="PS50096">
    <property type="entry name" value="IQ"/>
    <property type="match status" value="1"/>
</dbReference>
<organism evidence="1 2">
    <name type="scientific">Aphanomyces euteiches</name>
    <dbReference type="NCBI Taxonomy" id="100861"/>
    <lineage>
        <taxon>Eukaryota</taxon>
        <taxon>Sar</taxon>
        <taxon>Stramenopiles</taxon>
        <taxon>Oomycota</taxon>
        <taxon>Saprolegniomycetes</taxon>
        <taxon>Saprolegniales</taxon>
        <taxon>Verrucalvaceae</taxon>
        <taxon>Aphanomyces</taxon>
    </lineage>
</organism>